<dbReference type="EMBL" id="PCXE01000005">
    <property type="protein sequence ID" value="PIR26977.1"/>
    <property type="molecule type" value="Genomic_DNA"/>
</dbReference>
<dbReference type="AlphaFoldDB" id="A0A2H0PYB2"/>
<keyword evidence="1" id="KW-0472">Membrane</keyword>
<evidence type="ECO:0000313" key="2">
    <source>
        <dbReference type="EMBL" id="PIR26977.1"/>
    </source>
</evidence>
<comment type="caution">
    <text evidence="2">The sequence shown here is derived from an EMBL/GenBank/DDBJ whole genome shotgun (WGS) entry which is preliminary data.</text>
</comment>
<sequence length="110" mass="12753">MISVIFFTIYEALRNFVWRWYVKGSLDFWDEIISFFARLDRFLGVGVNVRLLFKPLFSDYSFMGKLIGPIFRLIRVCAGGLVYAAICVFAVAVWLVWCAIPIFLVVRSIV</sequence>
<accession>A0A2H0PYB2</accession>
<organism evidence="2 3">
    <name type="scientific">Candidatus Brennerbacteria bacterium CG11_big_fil_rev_8_21_14_0_20_43_10</name>
    <dbReference type="NCBI Taxonomy" id="1974523"/>
    <lineage>
        <taxon>Bacteria</taxon>
        <taxon>Candidatus Brenneribacteriota</taxon>
    </lineage>
</organism>
<keyword evidence="1" id="KW-1133">Transmembrane helix</keyword>
<proteinExistence type="predicted"/>
<gene>
    <name evidence="2" type="ORF">COV41_00160</name>
</gene>
<evidence type="ECO:0000313" key="3">
    <source>
        <dbReference type="Proteomes" id="UP000236846"/>
    </source>
</evidence>
<dbReference type="Proteomes" id="UP000236846">
    <property type="component" value="Unassembled WGS sequence"/>
</dbReference>
<protein>
    <submittedName>
        <fullName evidence="2">Uncharacterized protein</fullName>
    </submittedName>
</protein>
<feature type="transmembrane region" description="Helical" evidence="1">
    <location>
        <begin position="73"/>
        <end position="106"/>
    </location>
</feature>
<evidence type="ECO:0000256" key="1">
    <source>
        <dbReference type="SAM" id="Phobius"/>
    </source>
</evidence>
<reference evidence="2 3" key="1">
    <citation type="submission" date="2017-09" db="EMBL/GenBank/DDBJ databases">
        <title>Depth-based differentiation of microbial function through sediment-hosted aquifers and enrichment of novel symbionts in the deep terrestrial subsurface.</title>
        <authorList>
            <person name="Probst A.J."/>
            <person name="Ladd B."/>
            <person name="Jarett J.K."/>
            <person name="Geller-Mcgrath D.E."/>
            <person name="Sieber C.M."/>
            <person name="Emerson J.B."/>
            <person name="Anantharaman K."/>
            <person name="Thomas B.C."/>
            <person name="Malmstrom R."/>
            <person name="Stieglmeier M."/>
            <person name="Klingl A."/>
            <person name="Woyke T."/>
            <person name="Ryan C.M."/>
            <person name="Banfield J.F."/>
        </authorList>
    </citation>
    <scope>NUCLEOTIDE SEQUENCE [LARGE SCALE GENOMIC DNA]</scope>
    <source>
        <strain evidence="2">CG11_big_fil_rev_8_21_14_0_20_43_10</strain>
    </source>
</reference>
<name>A0A2H0PYB2_9BACT</name>
<keyword evidence="1" id="KW-0812">Transmembrane</keyword>